<keyword evidence="1" id="KW-0472">Membrane</keyword>
<keyword evidence="1" id="KW-1133">Transmembrane helix</keyword>
<organism evidence="2 3">
    <name type="scientific">Favolaschia claudopus</name>
    <dbReference type="NCBI Taxonomy" id="2862362"/>
    <lineage>
        <taxon>Eukaryota</taxon>
        <taxon>Fungi</taxon>
        <taxon>Dikarya</taxon>
        <taxon>Basidiomycota</taxon>
        <taxon>Agaricomycotina</taxon>
        <taxon>Agaricomycetes</taxon>
        <taxon>Agaricomycetidae</taxon>
        <taxon>Agaricales</taxon>
        <taxon>Marasmiineae</taxon>
        <taxon>Mycenaceae</taxon>
        <taxon>Favolaschia</taxon>
    </lineage>
</organism>
<evidence type="ECO:0000313" key="3">
    <source>
        <dbReference type="Proteomes" id="UP001362999"/>
    </source>
</evidence>
<evidence type="ECO:0000256" key="1">
    <source>
        <dbReference type="SAM" id="Phobius"/>
    </source>
</evidence>
<keyword evidence="1" id="KW-0812">Transmembrane</keyword>
<dbReference type="Proteomes" id="UP001362999">
    <property type="component" value="Unassembled WGS sequence"/>
</dbReference>
<gene>
    <name evidence="2" type="ORF">R3P38DRAFT_3485291</name>
</gene>
<accession>A0AAW0CB01</accession>
<name>A0AAW0CB01_9AGAR</name>
<comment type="caution">
    <text evidence="2">The sequence shown here is derived from an EMBL/GenBank/DDBJ whole genome shotgun (WGS) entry which is preliminary data.</text>
</comment>
<keyword evidence="3" id="KW-1185">Reference proteome</keyword>
<evidence type="ECO:0000313" key="2">
    <source>
        <dbReference type="EMBL" id="KAK7036324.1"/>
    </source>
</evidence>
<protein>
    <submittedName>
        <fullName evidence="2">Uncharacterized protein</fullName>
    </submittedName>
</protein>
<proteinExistence type="predicted"/>
<dbReference type="EMBL" id="JAWWNJ010000019">
    <property type="protein sequence ID" value="KAK7036324.1"/>
    <property type="molecule type" value="Genomic_DNA"/>
</dbReference>
<dbReference type="AlphaFoldDB" id="A0AAW0CB01"/>
<reference evidence="2 3" key="1">
    <citation type="journal article" date="2024" name="J Genomics">
        <title>Draft genome sequencing and assembly of Favolaschia claudopus CIRM-BRFM 2984 isolated from oak limbs.</title>
        <authorList>
            <person name="Navarro D."/>
            <person name="Drula E."/>
            <person name="Chaduli D."/>
            <person name="Cazenave R."/>
            <person name="Ahrendt S."/>
            <person name="Wang J."/>
            <person name="Lipzen A."/>
            <person name="Daum C."/>
            <person name="Barry K."/>
            <person name="Grigoriev I.V."/>
            <person name="Favel A."/>
            <person name="Rosso M.N."/>
            <person name="Martin F."/>
        </authorList>
    </citation>
    <scope>NUCLEOTIDE SEQUENCE [LARGE SCALE GENOMIC DNA]</scope>
    <source>
        <strain evidence="2 3">CIRM-BRFM 2984</strain>
    </source>
</reference>
<sequence length="143" mass="16510">MQEIVHLYNTSDRVPVMEYLRTVPKLKPLGSAITSVFVSTFAMLSTIWALFFLLAGALARMYADRREPKRGKQMKDDGDTDFGVEEQALSEHSRFLNDSVSYGSQDEMELVKHRVKLLESYVRQMQLAFRRRGVPEEEIIGEY</sequence>
<feature type="transmembrane region" description="Helical" evidence="1">
    <location>
        <begin position="36"/>
        <end position="63"/>
    </location>
</feature>